<proteinExistence type="predicted"/>
<feature type="compositionally biased region" description="Basic and acidic residues" evidence="1">
    <location>
        <begin position="8"/>
        <end position="31"/>
    </location>
</feature>
<dbReference type="Proteomes" id="UP001370758">
    <property type="component" value="Unassembled WGS sequence"/>
</dbReference>
<organism evidence="3 4">
    <name type="scientific">Arthrobotrys musiformis</name>
    <dbReference type="NCBI Taxonomy" id="47236"/>
    <lineage>
        <taxon>Eukaryota</taxon>
        <taxon>Fungi</taxon>
        <taxon>Dikarya</taxon>
        <taxon>Ascomycota</taxon>
        <taxon>Pezizomycotina</taxon>
        <taxon>Orbiliomycetes</taxon>
        <taxon>Orbiliales</taxon>
        <taxon>Orbiliaceae</taxon>
        <taxon>Arthrobotrys</taxon>
    </lineage>
</organism>
<evidence type="ECO:0000256" key="1">
    <source>
        <dbReference type="SAM" id="MobiDB-lite"/>
    </source>
</evidence>
<keyword evidence="2" id="KW-0472">Membrane</keyword>
<reference evidence="3 4" key="1">
    <citation type="submission" date="2023-08" db="EMBL/GenBank/DDBJ databases">
        <authorList>
            <person name="Palmer J.M."/>
        </authorList>
    </citation>
    <scope>NUCLEOTIDE SEQUENCE [LARGE SCALE GENOMIC DNA]</scope>
    <source>
        <strain evidence="3 4">TWF481</strain>
    </source>
</reference>
<keyword evidence="2" id="KW-1133">Transmembrane helix</keyword>
<keyword evidence="4" id="KW-1185">Reference proteome</keyword>
<keyword evidence="2" id="KW-0812">Transmembrane</keyword>
<evidence type="ECO:0000313" key="4">
    <source>
        <dbReference type="Proteomes" id="UP001370758"/>
    </source>
</evidence>
<feature type="transmembrane region" description="Helical" evidence="2">
    <location>
        <begin position="40"/>
        <end position="58"/>
    </location>
</feature>
<name>A0AAV9VUA8_9PEZI</name>
<feature type="transmembrane region" description="Helical" evidence="2">
    <location>
        <begin position="70"/>
        <end position="89"/>
    </location>
</feature>
<sequence>MTTSQPTPKRDEEGFYVKENPHGDGTDSSKDRTEKLSFRLFLQFLLFVVVQTALTLTFEFWTDSWTNPNHLWTYFTIWAVAMTILIVGVDCRFMLVSRPPSWDEEYS</sequence>
<feature type="region of interest" description="Disordered" evidence="1">
    <location>
        <begin position="1"/>
        <end position="31"/>
    </location>
</feature>
<accession>A0AAV9VUA8</accession>
<dbReference type="AlphaFoldDB" id="A0AAV9VUA8"/>
<dbReference type="EMBL" id="JAVHJL010000010">
    <property type="protein sequence ID" value="KAK6496755.1"/>
    <property type="molecule type" value="Genomic_DNA"/>
</dbReference>
<evidence type="ECO:0000313" key="3">
    <source>
        <dbReference type="EMBL" id="KAK6496755.1"/>
    </source>
</evidence>
<protein>
    <submittedName>
        <fullName evidence="3">Uncharacterized protein</fullName>
    </submittedName>
</protein>
<comment type="caution">
    <text evidence="3">The sequence shown here is derived from an EMBL/GenBank/DDBJ whole genome shotgun (WGS) entry which is preliminary data.</text>
</comment>
<gene>
    <name evidence="3" type="ORF">TWF481_001743</name>
</gene>
<evidence type="ECO:0000256" key="2">
    <source>
        <dbReference type="SAM" id="Phobius"/>
    </source>
</evidence>